<keyword evidence="2" id="KW-1185">Reference proteome</keyword>
<evidence type="ECO:0000313" key="2">
    <source>
        <dbReference type="Proteomes" id="UP000236592"/>
    </source>
</evidence>
<dbReference type="AlphaFoldDB" id="A0A2I7SHY9"/>
<protein>
    <submittedName>
        <fullName evidence="1">Uncharacterized protein</fullName>
    </submittedName>
</protein>
<evidence type="ECO:0000313" key="1">
    <source>
        <dbReference type="EMBL" id="AUS05535.1"/>
    </source>
</evidence>
<name>A0A2I7SHY9_9FLAO</name>
<dbReference type="Proteomes" id="UP000236592">
    <property type="component" value="Chromosome"/>
</dbReference>
<reference evidence="2" key="1">
    <citation type="submission" date="2018-01" db="EMBL/GenBank/DDBJ databases">
        <title>Complete genome of Tamlana sp. UJ94.</title>
        <authorList>
            <person name="Jung J."/>
            <person name="Chung D."/>
            <person name="Bae S.S."/>
            <person name="Baek K."/>
        </authorList>
    </citation>
    <scope>NUCLEOTIDE SEQUENCE [LARGE SCALE GENOMIC DNA]</scope>
    <source>
        <strain evidence="2">UJ94</strain>
    </source>
</reference>
<accession>A0A2I7SHY9</accession>
<organism evidence="1 2">
    <name type="scientific">Pseudotamlana carrageenivorans</name>
    <dbReference type="NCBI Taxonomy" id="2069432"/>
    <lineage>
        <taxon>Bacteria</taxon>
        <taxon>Pseudomonadati</taxon>
        <taxon>Bacteroidota</taxon>
        <taxon>Flavobacteriia</taxon>
        <taxon>Flavobacteriales</taxon>
        <taxon>Flavobacteriaceae</taxon>
        <taxon>Pseudotamlana</taxon>
    </lineage>
</organism>
<dbReference type="EMBL" id="CP025938">
    <property type="protein sequence ID" value="AUS05535.1"/>
    <property type="molecule type" value="Genomic_DNA"/>
</dbReference>
<sequence>MWSCKSSEHGNEKGISKTRKSIKIDKFEYLKNGDTLSYTEVRFYRVHHTAFYSQKVMFDKFGKWDQMIFYDYERGDLLLWKDLKLFEDDATRYTIAALGEETIETLYASFMAFDEKGNDLLKDTLYQEKLIPYFHRLIKSGNYHNRTFFDVYDKEVKANKLTKSTTH</sequence>
<dbReference type="KEGG" id="taj:C1A40_08675"/>
<gene>
    <name evidence="1" type="ORF">C1A40_08675</name>
</gene>
<proteinExistence type="predicted"/>